<keyword evidence="4" id="KW-0563">Paired box</keyword>
<keyword evidence="6" id="KW-0238">DNA-binding</keyword>
<keyword evidence="8" id="KW-0539">Nucleus</keyword>
<dbReference type="OrthoDB" id="3225452at2759"/>
<dbReference type="SMART" id="SM00351">
    <property type="entry name" value="PAX"/>
    <property type="match status" value="1"/>
</dbReference>
<evidence type="ECO:0000256" key="5">
    <source>
        <dbReference type="ARBA" id="ARBA00023015"/>
    </source>
</evidence>
<dbReference type="InterPro" id="IPR036388">
    <property type="entry name" value="WH-like_DNA-bd_sf"/>
</dbReference>
<dbReference type="GO" id="GO:0005634">
    <property type="term" value="C:nucleus"/>
    <property type="evidence" value="ECO:0007669"/>
    <property type="project" value="UniProtKB-SubCell"/>
</dbReference>
<dbReference type="FunFam" id="1.10.10.10:FF:000003">
    <property type="entry name" value="Paired box protein Pax-6"/>
    <property type="match status" value="1"/>
</dbReference>
<evidence type="ECO:0000256" key="7">
    <source>
        <dbReference type="ARBA" id="ARBA00023163"/>
    </source>
</evidence>
<dbReference type="PANTHER" id="PTHR45636">
    <property type="entry name" value="PAIRED BOX PROTEIN PAX-6-RELATED-RELATED"/>
    <property type="match status" value="1"/>
</dbReference>
<protein>
    <recommendedName>
        <fullName evidence="2">Paired box protein Pax-9</fullName>
    </recommendedName>
</protein>
<evidence type="ECO:0000256" key="3">
    <source>
        <dbReference type="ARBA" id="ARBA00022473"/>
    </source>
</evidence>
<dbReference type="AlphaFoldDB" id="A0A8C5T5Y8"/>
<accession>A0A8C5T5Y8</accession>
<feature type="compositionally biased region" description="Low complexity" evidence="9">
    <location>
        <begin position="252"/>
        <end position="268"/>
    </location>
</feature>
<evidence type="ECO:0000256" key="1">
    <source>
        <dbReference type="ARBA" id="ARBA00004123"/>
    </source>
</evidence>
<feature type="domain" description="Paired" evidence="10">
    <location>
        <begin position="4"/>
        <end position="115"/>
    </location>
</feature>
<dbReference type="PROSITE" id="PS51057">
    <property type="entry name" value="PAIRED_2"/>
    <property type="match status" value="1"/>
</dbReference>
<evidence type="ECO:0000313" key="11">
    <source>
        <dbReference type="Ensembl" id="ENSMCSP00000001919.1"/>
    </source>
</evidence>
<reference evidence="11" key="2">
    <citation type="submission" date="2025-09" db="UniProtKB">
        <authorList>
            <consortium name="Ensembl"/>
        </authorList>
    </citation>
    <scope>IDENTIFICATION</scope>
</reference>
<evidence type="ECO:0000256" key="4">
    <source>
        <dbReference type="ARBA" id="ARBA00022724"/>
    </source>
</evidence>
<dbReference type="InterPro" id="IPR043565">
    <property type="entry name" value="PAX_fam"/>
</dbReference>
<feature type="region of interest" description="Disordered" evidence="9">
    <location>
        <begin position="252"/>
        <end position="320"/>
    </location>
</feature>
<evidence type="ECO:0000259" key="10">
    <source>
        <dbReference type="PROSITE" id="PS51057"/>
    </source>
</evidence>
<keyword evidence="3" id="KW-0217">Developmental protein</keyword>
<keyword evidence="7" id="KW-0804">Transcription</keyword>
<dbReference type="Proteomes" id="UP000694560">
    <property type="component" value="Unplaced"/>
</dbReference>
<sequence length="352" mass="37755">AEPAFGEVNQLGGVFVNGRPLPNAIRLRIVELAQLGIRPCDISRQLRVSHGCVSKILAHKPRVTTPTVVKHIRTYKQRDPGIFAWEIRDRLLADGVCDKYNVPSVSSISRILRNKIGNLSQQSHYESYKQHQPPPQPALPYNHIYPYPSPIAAAGAKVSTPPGVTWPSSHSVTDILGIRSITDQAVNDTSPYPSPKVEEWSSLGRNSFHPPAQHAVNGLEKSSLEQEAKYSQVKRERGAAWLSSSLLSPLLSPGPAAAAPSTPSRLAAGGRGTGGAAAIASRPPGLRHRIPAPGAPPPPSGALQSRRPATPAPAGPAGTSRRRLLTAAFYSVRSVLCSQGNNLKMRCNCFLH</sequence>
<dbReference type="Gene3D" id="1.10.10.10">
    <property type="entry name" value="Winged helix-like DNA-binding domain superfamily/Winged helix DNA-binding domain"/>
    <property type="match status" value="1"/>
</dbReference>
<keyword evidence="12" id="KW-1185">Reference proteome</keyword>
<dbReference type="InterPro" id="IPR001523">
    <property type="entry name" value="Paired_dom"/>
</dbReference>
<name>A0A8C5T5Y8_9PASS</name>
<dbReference type="Ensembl" id="ENSMCST00000001960.1">
    <property type="protein sequence ID" value="ENSMCSP00000001919.1"/>
    <property type="gene ID" value="ENSMCSG00000001420.1"/>
</dbReference>
<dbReference type="PANTHER" id="PTHR45636:SF13">
    <property type="entry name" value="PAIRED BOX PROTEIN PAX-9"/>
    <property type="match status" value="1"/>
</dbReference>
<dbReference type="SUPFAM" id="SSF46689">
    <property type="entry name" value="Homeodomain-like"/>
    <property type="match status" value="1"/>
</dbReference>
<comment type="subcellular location">
    <subcellularLocation>
        <location evidence="1">Nucleus</location>
    </subcellularLocation>
</comment>
<keyword evidence="5" id="KW-0805">Transcription regulation</keyword>
<evidence type="ECO:0000256" key="9">
    <source>
        <dbReference type="SAM" id="MobiDB-lite"/>
    </source>
</evidence>
<dbReference type="PROSITE" id="PS00034">
    <property type="entry name" value="PAIRED_1"/>
    <property type="match status" value="1"/>
</dbReference>
<feature type="region of interest" description="Disordered" evidence="9">
    <location>
        <begin position="185"/>
        <end position="231"/>
    </location>
</feature>
<dbReference type="InterPro" id="IPR009057">
    <property type="entry name" value="Homeodomain-like_sf"/>
</dbReference>
<evidence type="ECO:0000256" key="6">
    <source>
        <dbReference type="ARBA" id="ARBA00023125"/>
    </source>
</evidence>
<proteinExistence type="predicted"/>
<dbReference type="GO" id="GO:0000978">
    <property type="term" value="F:RNA polymerase II cis-regulatory region sequence-specific DNA binding"/>
    <property type="evidence" value="ECO:0007669"/>
    <property type="project" value="TreeGrafter"/>
</dbReference>
<dbReference type="InterPro" id="IPR043182">
    <property type="entry name" value="PAIRED_DNA-bd_dom"/>
</dbReference>
<evidence type="ECO:0000313" key="12">
    <source>
        <dbReference type="Proteomes" id="UP000694560"/>
    </source>
</evidence>
<feature type="compositionally biased region" description="Basic and acidic residues" evidence="9">
    <location>
        <begin position="222"/>
        <end position="231"/>
    </location>
</feature>
<evidence type="ECO:0000256" key="2">
    <source>
        <dbReference type="ARBA" id="ARBA00016206"/>
    </source>
</evidence>
<organism evidence="11 12">
    <name type="scientific">Malurus cyaneus samueli</name>
    <dbReference type="NCBI Taxonomy" id="2593467"/>
    <lineage>
        <taxon>Eukaryota</taxon>
        <taxon>Metazoa</taxon>
        <taxon>Chordata</taxon>
        <taxon>Craniata</taxon>
        <taxon>Vertebrata</taxon>
        <taxon>Euteleostomi</taxon>
        <taxon>Archelosauria</taxon>
        <taxon>Archosauria</taxon>
        <taxon>Dinosauria</taxon>
        <taxon>Saurischia</taxon>
        <taxon>Theropoda</taxon>
        <taxon>Coelurosauria</taxon>
        <taxon>Aves</taxon>
        <taxon>Neognathae</taxon>
        <taxon>Neoaves</taxon>
        <taxon>Telluraves</taxon>
        <taxon>Australaves</taxon>
        <taxon>Passeriformes</taxon>
        <taxon>Meliphagoidea</taxon>
        <taxon>Maluridae</taxon>
        <taxon>Malurus</taxon>
    </lineage>
</organism>
<dbReference type="GO" id="GO:0000981">
    <property type="term" value="F:DNA-binding transcription factor activity, RNA polymerase II-specific"/>
    <property type="evidence" value="ECO:0007669"/>
    <property type="project" value="TreeGrafter"/>
</dbReference>
<dbReference type="PRINTS" id="PR00027">
    <property type="entry name" value="PAIREDBOX"/>
</dbReference>
<evidence type="ECO:0000256" key="8">
    <source>
        <dbReference type="ARBA" id="ARBA00023242"/>
    </source>
</evidence>
<reference evidence="11" key="1">
    <citation type="submission" date="2025-08" db="UniProtKB">
        <authorList>
            <consortium name="Ensembl"/>
        </authorList>
    </citation>
    <scope>IDENTIFICATION</scope>
</reference>
<dbReference type="Pfam" id="PF00292">
    <property type="entry name" value="PAX"/>
    <property type="match status" value="1"/>
</dbReference>